<comment type="caution">
    <text evidence="2">The sequence shown here is derived from an EMBL/GenBank/DDBJ whole genome shotgun (WGS) entry which is preliminary data.</text>
</comment>
<sequence length="247" mass="28036">MNYEKPHRLNSALVDPDQEDPFDDRRLSDLLPTEFIRQIGFDPQAFLFNNTSFQMRRRMTDPGLFVVYNAAETQTQRRMTTIEKYPTPPPPNIGTSPLCDVTPQQITNWFLVELSDVKVNAFSTFHTESAISDGVVVRDGVYLRFGRILKEIKAPQTFDRAAPQIISIDITSSLSDYIIGQTAVASAMIPTFLRKCDVPCEFISLETVSYDARALFRVKVTNASAPHLDRFVRLLIQTFCVAVEVYD</sequence>
<dbReference type="AlphaFoldDB" id="A0A1J4KH45"/>
<dbReference type="VEuPathDB" id="TrichDB:TRFO_19973"/>
<evidence type="ECO:0000313" key="2">
    <source>
        <dbReference type="EMBL" id="OHT10735.1"/>
    </source>
</evidence>
<evidence type="ECO:0000256" key="1">
    <source>
        <dbReference type="SAM" id="MobiDB-lite"/>
    </source>
</evidence>
<dbReference type="Proteomes" id="UP000179807">
    <property type="component" value="Unassembled WGS sequence"/>
</dbReference>
<dbReference type="GeneID" id="94835828"/>
<feature type="region of interest" description="Disordered" evidence="1">
    <location>
        <begin position="1"/>
        <end position="23"/>
    </location>
</feature>
<keyword evidence="3" id="KW-1185">Reference proteome</keyword>
<name>A0A1J4KH45_9EUKA</name>
<dbReference type="RefSeq" id="XP_068363871.1">
    <property type="nucleotide sequence ID" value="XM_068501124.1"/>
</dbReference>
<protein>
    <submittedName>
        <fullName evidence="2">Uncharacterized protein</fullName>
    </submittedName>
</protein>
<organism evidence="2 3">
    <name type="scientific">Tritrichomonas foetus</name>
    <dbReference type="NCBI Taxonomy" id="1144522"/>
    <lineage>
        <taxon>Eukaryota</taxon>
        <taxon>Metamonada</taxon>
        <taxon>Parabasalia</taxon>
        <taxon>Tritrichomonadida</taxon>
        <taxon>Tritrichomonadidae</taxon>
        <taxon>Tritrichomonas</taxon>
    </lineage>
</organism>
<evidence type="ECO:0000313" key="3">
    <source>
        <dbReference type="Proteomes" id="UP000179807"/>
    </source>
</evidence>
<proteinExistence type="predicted"/>
<reference evidence="2" key="1">
    <citation type="submission" date="2016-10" db="EMBL/GenBank/DDBJ databases">
        <authorList>
            <person name="Benchimol M."/>
            <person name="Almeida L.G."/>
            <person name="Vasconcelos A.T."/>
            <person name="Perreira-Neves A."/>
            <person name="Rosa I.A."/>
            <person name="Tasca T."/>
            <person name="Bogo M.R."/>
            <person name="de Souza W."/>
        </authorList>
    </citation>
    <scope>NUCLEOTIDE SEQUENCE [LARGE SCALE GENOMIC DNA]</scope>
    <source>
        <strain evidence="2">K</strain>
    </source>
</reference>
<accession>A0A1J4KH45</accession>
<dbReference type="EMBL" id="MLAK01000604">
    <property type="protein sequence ID" value="OHT10735.1"/>
    <property type="molecule type" value="Genomic_DNA"/>
</dbReference>
<dbReference type="OrthoDB" id="10509004at2759"/>
<gene>
    <name evidence="2" type="ORF">TRFO_19973</name>
</gene>